<dbReference type="KEGG" id="tsi:TSIB_1406"/>
<dbReference type="STRING" id="604354.TSIB_1406"/>
<keyword evidence="1 3" id="KW-0547">Nucleotide-binding</keyword>
<dbReference type="Proteomes" id="UP000009079">
    <property type="component" value="Chromosome"/>
</dbReference>
<dbReference type="Gene3D" id="3.40.50.300">
    <property type="entry name" value="P-loop containing nucleotide triphosphate hydrolases"/>
    <property type="match status" value="1"/>
</dbReference>
<dbReference type="PIRSF" id="PIRSF003092">
    <property type="entry name" value="MinD"/>
    <property type="match status" value="1"/>
</dbReference>
<evidence type="ECO:0000313" key="5">
    <source>
        <dbReference type="EMBL" id="ACS90457.1"/>
    </source>
</evidence>
<dbReference type="GO" id="GO:0005829">
    <property type="term" value="C:cytosol"/>
    <property type="evidence" value="ECO:0007669"/>
    <property type="project" value="TreeGrafter"/>
</dbReference>
<dbReference type="PANTHER" id="PTHR43384:SF10">
    <property type="entry name" value="ATPASE INVOLVED IN CHROMOSOME PARTITIONING, PARA_MIND FAMILY"/>
    <property type="match status" value="1"/>
</dbReference>
<dbReference type="GO" id="GO:0005524">
    <property type="term" value="F:ATP binding"/>
    <property type="evidence" value="ECO:0007669"/>
    <property type="project" value="UniProtKB-KW"/>
</dbReference>
<dbReference type="InterPro" id="IPR025501">
    <property type="entry name" value="MinD_FleN"/>
</dbReference>
<organism evidence="5 6">
    <name type="scientific">Thermococcus sibiricus (strain DSM 12597 / MM 739)</name>
    <dbReference type="NCBI Taxonomy" id="604354"/>
    <lineage>
        <taxon>Archaea</taxon>
        <taxon>Methanobacteriati</taxon>
        <taxon>Methanobacteriota</taxon>
        <taxon>Thermococci</taxon>
        <taxon>Thermococcales</taxon>
        <taxon>Thermococcaceae</taxon>
        <taxon>Thermococcus</taxon>
    </lineage>
</organism>
<dbReference type="NCBIfam" id="TIGR01969">
    <property type="entry name" value="minD_arch"/>
    <property type="match status" value="1"/>
</dbReference>
<accession>C6A4B2</accession>
<dbReference type="PANTHER" id="PTHR43384">
    <property type="entry name" value="SEPTUM SITE-DETERMINING PROTEIN MIND HOMOLOG, CHLOROPLASTIC-RELATED"/>
    <property type="match status" value="1"/>
</dbReference>
<dbReference type="HOGENOM" id="CLU_037612_0_3_2"/>
<dbReference type="eggNOG" id="arCOG00589">
    <property type="taxonomic scope" value="Archaea"/>
</dbReference>
<dbReference type="GO" id="GO:0051782">
    <property type="term" value="P:negative regulation of cell division"/>
    <property type="evidence" value="ECO:0007669"/>
    <property type="project" value="TreeGrafter"/>
</dbReference>
<sequence length="237" mass="25925">MRRIIAVASGKGGTGKTTLVCNLSIALGLLGKKVCAVDADLTMANLTLYFRLEDTSKTLHDALMGEIEINEAIHTTRYEFVYLIPGALDWEHVAKADPRNFPEIIPKIKDDFDYVIIDCPAGLQMDALSVIFGGEEIVLVTNPDITSIGDAMKVGAILKKAGKKVLGFIFNRYESQKNGISPELTEDLMEFPLLGVIPEDSTVREATLEGVPVVIYNPKAKASQAIIELAQRFERGE</sequence>
<evidence type="ECO:0000259" key="4">
    <source>
        <dbReference type="Pfam" id="PF01656"/>
    </source>
</evidence>
<dbReference type="SUPFAM" id="SSF52540">
    <property type="entry name" value="P-loop containing nucleoside triphosphate hydrolases"/>
    <property type="match status" value="1"/>
</dbReference>
<evidence type="ECO:0000313" key="6">
    <source>
        <dbReference type="Proteomes" id="UP000009079"/>
    </source>
</evidence>
<dbReference type="InterPro" id="IPR027417">
    <property type="entry name" value="P-loop_NTPase"/>
</dbReference>
<evidence type="ECO:0000256" key="2">
    <source>
        <dbReference type="ARBA" id="ARBA00022840"/>
    </source>
</evidence>
<feature type="domain" description="CobQ/CobB/MinD/ParA nucleotide binding" evidence="4">
    <location>
        <begin position="5"/>
        <end position="213"/>
    </location>
</feature>
<dbReference type="GO" id="GO:0016887">
    <property type="term" value="F:ATP hydrolysis activity"/>
    <property type="evidence" value="ECO:0007669"/>
    <property type="project" value="TreeGrafter"/>
</dbReference>
<protein>
    <submittedName>
        <fullName evidence="5">Cell division inhibitor minD like protein</fullName>
    </submittedName>
</protein>
<name>C6A4B2_THESM</name>
<dbReference type="InterPro" id="IPR010224">
    <property type="entry name" value="MinD_archaea"/>
</dbReference>
<dbReference type="InterPro" id="IPR050625">
    <property type="entry name" value="ParA/MinD_ATPase"/>
</dbReference>
<dbReference type="GeneID" id="8096409"/>
<evidence type="ECO:0000256" key="1">
    <source>
        <dbReference type="ARBA" id="ARBA00022741"/>
    </source>
</evidence>
<evidence type="ECO:0000256" key="3">
    <source>
        <dbReference type="PIRSR" id="PIRSR003092-1"/>
    </source>
</evidence>
<dbReference type="GO" id="GO:0009898">
    <property type="term" value="C:cytoplasmic side of plasma membrane"/>
    <property type="evidence" value="ECO:0007669"/>
    <property type="project" value="TreeGrafter"/>
</dbReference>
<keyword evidence="6" id="KW-1185">Reference proteome</keyword>
<proteinExistence type="predicted"/>
<dbReference type="AlphaFoldDB" id="C6A4B2"/>
<keyword evidence="2 3" id="KW-0067">ATP-binding</keyword>
<dbReference type="InterPro" id="IPR002586">
    <property type="entry name" value="CobQ/CobB/MinD/ParA_Nub-bd_dom"/>
</dbReference>
<dbReference type="GO" id="GO:0051301">
    <property type="term" value="P:cell division"/>
    <property type="evidence" value="ECO:0007669"/>
    <property type="project" value="UniProtKB-KW"/>
</dbReference>
<dbReference type="EMBL" id="CP001463">
    <property type="protein sequence ID" value="ACS90457.1"/>
    <property type="molecule type" value="Genomic_DNA"/>
</dbReference>
<dbReference type="FunFam" id="3.40.50.300:FF:000285">
    <property type="entry name" value="Sporulation initiation inhibitor Soj"/>
    <property type="match status" value="1"/>
</dbReference>
<gene>
    <name evidence="5" type="ordered locus">TSIB_1406</name>
</gene>
<dbReference type="RefSeq" id="WP_015849675.1">
    <property type="nucleotide sequence ID" value="NC_012883.1"/>
</dbReference>
<reference evidence="5 6" key="1">
    <citation type="journal article" date="2009" name="Appl. Environ. Microbiol.">
        <title>Metabolic versatility and indigenous origin of the archaeon Thermococcus sibiricus, isolated from a siberian oil reservoir, as revealed by genome analysis.</title>
        <authorList>
            <person name="Mardanov A.V."/>
            <person name="Ravin N.V."/>
            <person name="Svetlitchnyi V.A."/>
            <person name="Beletsky A.V."/>
            <person name="Miroshnichenko M.L."/>
            <person name="Bonch-Osmolovskaya E.A."/>
            <person name="Skryabin K.G."/>
        </authorList>
    </citation>
    <scope>NUCLEOTIDE SEQUENCE [LARGE SCALE GENOMIC DNA]</scope>
    <source>
        <strain evidence="6">DSM 12597 / MM 739</strain>
    </source>
</reference>
<keyword evidence="5" id="KW-0132">Cell division</keyword>
<feature type="binding site" evidence="3">
    <location>
        <begin position="11"/>
        <end position="18"/>
    </location>
    <ligand>
        <name>ATP</name>
        <dbReference type="ChEBI" id="CHEBI:30616"/>
    </ligand>
</feature>
<dbReference type="Pfam" id="PF01656">
    <property type="entry name" value="CbiA"/>
    <property type="match status" value="1"/>
</dbReference>
<keyword evidence="5" id="KW-0131">Cell cycle</keyword>
<dbReference type="OrthoDB" id="31168at2157"/>